<dbReference type="InterPro" id="IPR003599">
    <property type="entry name" value="Ig_sub"/>
</dbReference>
<dbReference type="SUPFAM" id="SSF49785">
    <property type="entry name" value="Galactose-binding domain-like"/>
    <property type="match status" value="1"/>
</dbReference>
<reference evidence="4 5" key="1">
    <citation type="submission" date="2017-01" db="EMBL/GenBank/DDBJ databases">
        <title>A new Hymenobacter.</title>
        <authorList>
            <person name="Liang Y."/>
            <person name="Feng F."/>
        </authorList>
    </citation>
    <scope>NUCLEOTIDE SEQUENCE [LARGE SCALE GENOMIC DNA]</scope>
    <source>
        <strain evidence="4">MIMBbqt21</strain>
    </source>
</reference>
<dbReference type="SMART" id="SM00409">
    <property type="entry name" value="IG"/>
    <property type="match status" value="4"/>
</dbReference>
<dbReference type="InterPro" id="IPR006584">
    <property type="entry name" value="Cellulose-bd_IV"/>
</dbReference>
<dbReference type="RefSeq" id="WP_086596458.1">
    <property type="nucleotide sequence ID" value="NZ_MTSE01000019.1"/>
</dbReference>
<dbReference type="InterPro" id="IPR005084">
    <property type="entry name" value="CBM6"/>
</dbReference>
<dbReference type="InterPro" id="IPR026444">
    <property type="entry name" value="Secre_tail"/>
</dbReference>
<dbReference type="InterPro" id="IPR008979">
    <property type="entry name" value="Galactose-bd-like_sf"/>
</dbReference>
<dbReference type="InterPro" id="IPR008928">
    <property type="entry name" value="6-hairpin_glycosidase_sf"/>
</dbReference>
<gene>
    <name evidence="4" type="ORF">BXP70_22965</name>
</gene>
<proteinExistence type="predicted"/>
<dbReference type="Gene3D" id="2.60.40.10">
    <property type="entry name" value="Immunoglobulins"/>
    <property type="match status" value="4"/>
</dbReference>
<evidence type="ECO:0000313" key="4">
    <source>
        <dbReference type="EMBL" id="OUJ71027.1"/>
    </source>
</evidence>
<organism evidence="4 5">
    <name type="scientific">Hymenobacter crusticola</name>
    <dbReference type="NCBI Taxonomy" id="1770526"/>
    <lineage>
        <taxon>Bacteria</taxon>
        <taxon>Pseudomonadati</taxon>
        <taxon>Bacteroidota</taxon>
        <taxon>Cytophagia</taxon>
        <taxon>Cytophagales</taxon>
        <taxon>Hymenobacteraceae</taxon>
        <taxon>Hymenobacter</taxon>
    </lineage>
</organism>
<dbReference type="NCBIfam" id="TIGR04183">
    <property type="entry name" value="Por_Secre_tail"/>
    <property type="match status" value="1"/>
</dbReference>
<dbReference type="AlphaFoldDB" id="A0A243W956"/>
<dbReference type="OrthoDB" id="1056765at2"/>
<dbReference type="Pfam" id="PF18962">
    <property type="entry name" value="Por_Secre_tail"/>
    <property type="match status" value="1"/>
</dbReference>
<feature type="domain" description="CBM6" evidence="3">
    <location>
        <begin position="380"/>
        <end position="495"/>
    </location>
</feature>
<evidence type="ECO:0000259" key="3">
    <source>
        <dbReference type="PROSITE" id="PS51175"/>
    </source>
</evidence>
<comment type="caution">
    <text evidence="4">The sequence shown here is derived from an EMBL/GenBank/DDBJ whole genome shotgun (WGS) entry which is preliminary data.</text>
</comment>
<dbReference type="SUPFAM" id="SSF48208">
    <property type="entry name" value="Six-hairpin glycosidases"/>
    <property type="match status" value="1"/>
</dbReference>
<dbReference type="Proteomes" id="UP000194873">
    <property type="component" value="Unassembled WGS sequence"/>
</dbReference>
<accession>A0A243W956</accession>
<dbReference type="InterPro" id="IPR053169">
    <property type="entry name" value="MUG_Protein"/>
</dbReference>
<dbReference type="EMBL" id="MTSE01000019">
    <property type="protein sequence ID" value="OUJ71027.1"/>
    <property type="molecule type" value="Genomic_DNA"/>
</dbReference>
<evidence type="ECO:0000313" key="5">
    <source>
        <dbReference type="Proteomes" id="UP000194873"/>
    </source>
</evidence>
<dbReference type="PANTHER" id="PTHR47791">
    <property type="entry name" value="MEIOTICALLY UP-REGULATED GENE 191 PROTEIN"/>
    <property type="match status" value="1"/>
</dbReference>
<name>A0A243W956_9BACT</name>
<dbReference type="PANTHER" id="PTHR47791:SF3">
    <property type="entry name" value="MEIOTICALLY UP-REGULATED GENE 191 PROTEIN"/>
    <property type="match status" value="1"/>
</dbReference>
<dbReference type="PROSITE" id="PS51175">
    <property type="entry name" value="CBM6"/>
    <property type="match status" value="1"/>
</dbReference>
<dbReference type="GO" id="GO:0030246">
    <property type="term" value="F:carbohydrate binding"/>
    <property type="evidence" value="ECO:0007669"/>
    <property type="project" value="InterPro"/>
</dbReference>
<keyword evidence="1" id="KW-0732">Signal</keyword>
<dbReference type="Pfam" id="PF03422">
    <property type="entry name" value="CBM_6"/>
    <property type="match status" value="1"/>
</dbReference>
<dbReference type="SMART" id="SM00606">
    <property type="entry name" value="CBD_IV"/>
    <property type="match status" value="1"/>
</dbReference>
<sequence length="1053" mass="114880">METHPQAISRALSRYLKTVALFLLMAGSTAVQGQIINARADSAIAAFNQAFLLRQNNNVFYRKALDTTEPDGTWTLALDIFGMQDTYERRNSAADKTLINDLCTSFLKLNPPPYAWDGWNDDLAWMGLNLARSYQITGNRNFLTQAEYCFNLAYDRGWNTTFNGGGIWEQQPDMTPADGTVSKEALANNPNGKLACLLYESTGNPTYKDKAVQLYNWSRSHLFNPLNGQVYTGIDRADVVNKSTAVYNQGSFIDLAAHLYKITGNATLLRDAQLAANYVIENMTTNGIISNSADYLNTWADEYARGLGHLCQWNPQLWSIYYPFLKRNADAAWKNRRTDLNLAWNGWAVPTPVTSSGWPTKYVSTVALLQYTPAVQPLPGTIEAENYNFSSGTFTRDVAATGTTLGALDNGDWLEYIVTVPTTGLYTLAFTLTGSSTTGTLEVQQNNVTLASLALSTEVSTAGKIQAAVKLSAGVQSIKLRAVSGSWRIDKFSAQNCNQIVPFVVVNAKPEQQTASVTANSGDKVQLKPKPGNGTWSWTGPDHFSSDSRVVTLNKIRYAQGGAYTATYTNSEGCVSVQDFTITLNGCTPTPITTTVQVNQAAPVLADSLAVQAGSFVVLAAQPEEGSWTWTGPNGFTSDARTLSFLNIAYKEAGTYTVTHTNASGCVSTKAFRLTLTGADPCSSPIVPYLNVNNLAWKQQEYASLNLGDRVTIGPHPLDAGTWRWAGPNNFTSTAREFTIENFTAAKAGIYTASFTNPSGCVSSQKFVIGYSGNCAPISLIPTLTVNGTATQNTSSIAVHSGDDIAIAFPTAAGTWRWTGPNGFTSQASQVNFDNILFWKKGKYEVNFIDANACISTYTFDLNVLGNDYCGEPIVPYFNINDGSWQSDTLITVTEGDKLQIGPHPVKNMWIWTGPNGFVANTREIQIRDTRVNQGGVYKATYTNNLGCLSFKNFVITVNKRSANKTEVLSNIPRKNQIFNVYPNPATNEISLTNIAENEVIIIRDLVGKTVLRPEVKATGGDKKIDISALKPGIYFINLSNINSQATLKLIKE</sequence>
<protein>
    <recommendedName>
        <fullName evidence="3">CBM6 domain-containing protein</fullName>
    </recommendedName>
</protein>
<dbReference type="Gene3D" id="1.50.10.20">
    <property type="match status" value="1"/>
</dbReference>
<evidence type="ECO:0000256" key="1">
    <source>
        <dbReference type="ARBA" id="ARBA00022729"/>
    </source>
</evidence>
<feature type="region of interest" description="Disordered" evidence="2">
    <location>
        <begin position="515"/>
        <end position="541"/>
    </location>
</feature>
<evidence type="ECO:0000256" key="2">
    <source>
        <dbReference type="SAM" id="MobiDB-lite"/>
    </source>
</evidence>
<dbReference type="InterPro" id="IPR005198">
    <property type="entry name" value="Glyco_hydro_76"/>
</dbReference>
<dbReference type="GO" id="GO:0005975">
    <property type="term" value="P:carbohydrate metabolic process"/>
    <property type="evidence" value="ECO:0007669"/>
    <property type="project" value="InterPro"/>
</dbReference>
<keyword evidence="5" id="KW-1185">Reference proteome</keyword>
<dbReference type="Pfam" id="PF03663">
    <property type="entry name" value="Glyco_hydro_76"/>
    <property type="match status" value="1"/>
</dbReference>
<dbReference type="InterPro" id="IPR013783">
    <property type="entry name" value="Ig-like_fold"/>
</dbReference>
<dbReference type="Gene3D" id="2.60.120.260">
    <property type="entry name" value="Galactose-binding domain-like"/>
    <property type="match status" value="1"/>
</dbReference>